<keyword evidence="3" id="KW-1185">Reference proteome</keyword>
<feature type="compositionally biased region" description="Polar residues" evidence="1">
    <location>
        <begin position="25"/>
        <end position="36"/>
    </location>
</feature>
<gene>
    <name evidence="2" type="ORF">MBM_09933</name>
</gene>
<name>K1W4M9_MARBU</name>
<feature type="compositionally biased region" description="Basic and acidic residues" evidence="1">
    <location>
        <begin position="137"/>
        <end position="149"/>
    </location>
</feature>
<evidence type="ECO:0000313" key="3">
    <source>
        <dbReference type="Proteomes" id="UP000006753"/>
    </source>
</evidence>
<sequence length="504" mass="55328">MVHHQDFTPYGIAGEAGMSDPAQAGTATCLSDNNDLGSLFEDSQDEQAYPISEQGLANTDGPEDRESQAKYAYPSLEQARAIQGYSNDKFWHGNDATAPAPAPAPGHAASGMGFIQSAYENFQQPFVPDSYQKRKRVGEDNGDNRELEHSASPLLKCRKTKPSPEEDQLARESEMWAPGEVAKEDKPRTTGAIADARELGTHLAAPRSELPTKRSHHKRYPHVSRSAICASLELTTEAFGLLQAGAKAFMLDPKFPKRSACVGTRGKNETERTGLDLLTVVDEFLDDEGWGERLFSEGSIGEEGEARKLTWPKMKMKLRSLVIPVVRVAVSNEKARLYGIESRRKQRTSVTSAEVTPQPDRARLESVTPAPTRNGADVKLDDNHSTVDAKGYELPHSFAVGSPASSNGTHIRYLVNLMQHGHRLVPEITPAPNTCLGFPSLVEYINRLMDTASKEVSSIDFLVPTGMVNVKNEEDWKGAIASIEQTEWMNGEVKCVVVVIDKEQ</sequence>
<dbReference type="Proteomes" id="UP000006753">
    <property type="component" value="Unassembled WGS sequence"/>
</dbReference>
<feature type="region of interest" description="Disordered" evidence="1">
    <location>
        <begin position="346"/>
        <end position="383"/>
    </location>
</feature>
<dbReference type="EMBL" id="JH921478">
    <property type="protein sequence ID" value="EKD11910.1"/>
    <property type="molecule type" value="Genomic_DNA"/>
</dbReference>
<dbReference type="AlphaFoldDB" id="K1W4M9"/>
<dbReference type="eggNOG" id="ENOG502SNDH">
    <property type="taxonomic scope" value="Eukaryota"/>
</dbReference>
<feature type="compositionally biased region" description="Basic and acidic residues" evidence="1">
    <location>
        <begin position="162"/>
        <end position="174"/>
    </location>
</feature>
<feature type="region of interest" description="Disordered" evidence="1">
    <location>
        <begin position="88"/>
        <end position="109"/>
    </location>
</feature>
<evidence type="ECO:0000313" key="2">
    <source>
        <dbReference type="EMBL" id="EKD11910.1"/>
    </source>
</evidence>
<dbReference type="HOGENOM" id="CLU_540876_0_0_1"/>
<feature type="region of interest" description="Disordered" evidence="1">
    <location>
        <begin position="13"/>
        <end position="75"/>
    </location>
</feature>
<dbReference type="GeneID" id="18765868"/>
<proteinExistence type="predicted"/>
<dbReference type="KEGG" id="mbe:MBM_09933"/>
<reference evidence="2 3" key="1">
    <citation type="journal article" date="2012" name="BMC Genomics">
        <title>Sequencing the genome of Marssonina brunnea reveals fungus-poplar co-evolution.</title>
        <authorList>
            <person name="Zhu S."/>
            <person name="Cao Y.-Z."/>
            <person name="Jiang C."/>
            <person name="Tan B.-Y."/>
            <person name="Wang Z."/>
            <person name="Feng S."/>
            <person name="Zhang L."/>
            <person name="Su X.-H."/>
            <person name="Brejova B."/>
            <person name="Vinar T."/>
            <person name="Xu M."/>
            <person name="Wang M.-X."/>
            <person name="Zhang S.-G."/>
            <person name="Huang M.-R."/>
            <person name="Wu R."/>
            <person name="Zhou Y."/>
        </authorList>
    </citation>
    <scope>NUCLEOTIDE SEQUENCE [LARGE SCALE GENOMIC DNA]</scope>
    <source>
        <strain evidence="2 3">MB_m1</strain>
    </source>
</reference>
<dbReference type="OrthoDB" id="5373017at2759"/>
<feature type="region of interest" description="Disordered" evidence="1">
    <location>
        <begin position="134"/>
        <end position="188"/>
    </location>
</feature>
<evidence type="ECO:0000256" key="1">
    <source>
        <dbReference type="SAM" id="MobiDB-lite"/>
    </source>
</evidence>
<accession>K1W4M9</accession>
<dbReference type="InParanoid" id="K1W4M9"/>
<organism evidence="2 3">
    <name type="scientific">Marssonina brunnea f. sp. multigermtubi (strain MB_m1)</name>
    <name type="common">Marssonina leaf spot fungus</name>
    <dbReference type="NCBI Taxonomy" id="1072389"/>
    <lineage>
        <taxon>Eukaryota</taxon>
        <taxon>Fungi</taxon>
        <taxon>Dikarya</taxon>
        <taxon>Ascomycota</taxon>
        <taxon>Pezizomycotina</taxon>
        <taxon>Leotiomycetes</taxon>
        <taxon>Helotiales</taxon>
        <taxon>Drepanopezizaceae</taxon>
        <taxon>Drepanopeziza</taxon>
    </lineage>
</organism>
<protein>
    <submittedName>
        <fullName evidence="2">Uncharacterized protein</fullName>
    </submittedName>
</protein>